<organism evidence="1">
    <name type="scientific">Chromera velia CCMP2878</name>
    <dbReference type="NCBI Taxonomy" id="1169474"/>
    <lineage>
        <taxon>Eukaryota</taxon>
        <taxon>Sar</taxon>
        <taxon>Alveolata</taxon>
        <taxon>Colpodellida</taxon>
        <taxon>Chromeraceae</taxon>
        <taxon>Chromera</taxon>
    </lineage>
</organism>
<protein>
    <submittedName>
        <fullName evidence="1">Uncharacterized protein</fullName>
    </submittedName>
</protein>
<gene>
    <name evidence="1" type="ORF">Cvel_33430</name>
</gene>
<dbReference type="AlphaFoldDB" id="A0A0G4HY59"/>
<sequence length="72" mass="8044">MLETVWDRFVFSEHTFCGIVLKAESLQSFKGLRFVYKEVLETGLVREGKSGNDLETLEGGKGGYGIQGLDTR</sequence>
<accession>A0A0G4HY59</accession>
<name>A0A0G4HY59_9ALVE</name>
<evidence type="ECO:0000313" key="1">
    <source>
        <dbReference type="EMBL" id="CEM49453.1"/>
    </source>
</evidence>
<reference evidence="1" key="1">
    <citation type="submission" date="2014-11" db="EMBL/GenBank/DDBJ databases">
        <authorList>
            <person name="Otto D Thomas"/>
            <person name="Naeem Raeece"/>
        </authorList>
    </citation>
    <scope>NUCLEOTIDE SEQUENCE</scope>
</reference>
<proteinExistence type="predicted"/>
<dbReference type="VEuPathDB" id="CryptoDB:Cvel_33430"/>
<dbReference type="EMBL" id="CDMZ01004337">
    <property type="protein sequence ID" value="CEM49453.1"/>
    <property type="molecule type" value="Genomic_DNA"/>
</dbReference>